<sequence>MHLSVVTTVWIVSLVFVQCVISSDHDHCLQSVCICERTRLMCNPHHLGEEHLEMLHEIPHPLHEQQLPAFEEADFRYNEIHAVETNSFQGLHNLNTLWLSHNEVSELGSHAFSGATSLQTIDLSYNRLETITTEVFSSDPHLQNLHIIDLSHNDITSLEPHSFNAIPSLKQLYLHNNPLTQMNGESFTHCRLLNTLFIDEITKDCTCEWLETIKNLKARNIDIMDEDHMMTNCIEKWRVDCDVSHIHRITLEDLRHRAPHTHEITMDDIQPPVVKGNGTLVLTDGSEYQLNTVEGRAALYKYDHEMQEKIGQIEDEKKRKSFQDMFKHAMTDFVKLHYDLNGGVDGTGENITLSDHSPHDWKTLLKNKPFPTVKPTRKKTGMPTGFIWLILAGIGCGLLVMVLVGLQQVEWVDHSIKDPEKEKRKKEKRKKRCCGWFGTITEKLNVRKKFVKGTSEKKHAKQKFAKSSQNNFVVLHGQAKKTMDRINDGQHPPSQDFGRYTTPSNHIVPPQQAPPNSDQFSHPPNHGPPPAPPVPPTHGPRRSSVDEGVRSMVTSQRNKMTGGQATPSDGSTYYFDNFYTDSDDDDDLNDEETDLFRR</sequence>
<dbReference type="InterPro" id="IPR001611">
    <property type="entry name" value="Leu-rich_rpt"/>
</dbReference>
<dbReference type="AlphaFoldDB" id="A0A7M7P4U3"/>
<feature type="transmembrane region" description="Helical" evidence="4">
    <location>
        <begin position="385"/>
        <end position="406"/>
    </location>
</feature>
<evidence type="ECO:0000256" key="5">
    <source>
        <dbReference type="SAM" id="SignalP"/>
    </source>
</evidence>
<evidence type="ECO:0000256" key="2">
    <source>
        <dbReference type="ARBA" id="ARBA00022737"/>
    </source>
</evidence>
<dbReference type="SUPFAM" id="SSF52058">
    <property type="entry name" value="L domain-like"/>
    <property type="match status" value="1"/>
</dbReference>
<dbReference type="Gene3D" id="3.80.10.10">
    <property type="entry name" value="Ribonuclease Inhibitor"/>
    <property type="match status" value="1"/>
</dbReference>
<keyword evidence="4" id="KW-1133">Transmembrane helix</keyword>
<reference evidence="6" key="2">
    <citation type="submission" date="2021-01" db="UniProtKB">
        <authorList>
            <consortium name="EnsemblMetazoa"/>
        </authorList>
    </citation>
    <scope>IDENTIFICATION</scope>
</reference>
<feature type="compositionally biased region" description="Acidic residues" evidence="3">
    <location>
        <begin position="581"/>
        <end position="598"/>
    </location>
</feature>
<dbReference type="OrthoDB" id="694479at2759"/>
<accession>A0A7M7P4U3</accession>
<protein>
    <submittedName>
        <fullName evidence="6">Uncharacterized protein</fullName>
    </submittedName>
</protein>
<dbReference type="InterPro" id="IPR032675">
    <property type="entry name" value="LRR_dom_sf"/>
</dbReference>
<proteinExistence type="predicted"/>
<dbReference type="GeneID" id="105447129"/>
<keyword evidence="5" id="KW-0732">Signal</keyword>
<dbReference type="InParanoid" id="A0A7M7P4U3"/>
<dbReference type="SMART" id="SM00369">
    <property type="entry name" value="LRR_TYP"/>
    <property type="match status" value="5"/>
</dbReference>
<feature type="chain" id="PRO_5029446019" evidence="5">
    <location>
        <begin position="23"/>
        <end position="598"/>
    </location>
</feature>
<name>A0A7M7P4U3_STRPU</name>
<evidence type="ECO:0000313" key="7">
    <source>
        <dbReference type="Proteomes" id="UP000007110"/>
    </source>
</evidence>
<evidence type="ECO:0000313" key="6">
    <source>
        <dbReference type="EnsemblMetazoa" id="XP_030846142"/>
    </source>
</evidence>
<feature type="region of interest" description="Disordered" evidence="3">
    <location>
        <begin position="453"/>
        <end position="472"/>
    </location>
</feature>
<dbReference type="Pfam" id="PF13306">
    <property type="entry name" value="LRR_5"/>
    <property type="match status" value="1"/>
</dbReference>
<dbReference type="EnsemblMetazoa" id="XM_030990282">
    <property type="protein sequence ID" value="XP_030846142"/>
    <property type="gene ID" value="LOC105447129"/>
</dbReference>
<dbReference type="GO" id="GO:0038023">
    <property type="term" value="F:signaling receptor activity"/>
    <property type="evidence" value="ECO:0000318"/>
    <property type="project" value="GO_Central"/>
</dbReference>
<dbReference type="OMA" id="GWFGTIT"/>
<dbReference type="InterPro" id="IPR003591">
    <property type="entry name" value="Leu-rich_rpt_typical-subtyp"/>
</dbReference>
<keyword evidence="2" id="KW-0677">Repeat</keyword>
<dbReference type="PROSITE" id="PS51450">
    <property type="entry name" value="LRR"/>
    <property type="match status" value="3"/>
</dbReference>
<dbReference type="KEGG" id="spu:105447129"/>
<feature type="compositionally biased region" description="Pro residues" evidence="3">
    <location>
        <begin position="525"/>
        <end position="538"/>
    </location>
</feature>
<evidence type="ECO:0000256" key="1">
    <source>
        <dbReference type="ARBA" id="ARBA00022614"/>
    </source>
</evidence>
<feature type="compositionally biased region" description="Polar residues" evidence="3">
    <location>
        <begin position="552"/>
        <end position="571"/>
    </location>
</feature>
<keyword evidence="4" id="KW-0472">Membrane</keyword>
<dbReference type="RefSeq" id="XP_030846142.1">
    <property type="nucleotide sequence ID" value="XM_030990282.1"/>
</dbReference>
<evidence type="ECO:0000256" key="4">
    <source>
        <dbReference type="SAM" id="Phobius"/>
    </source>
</evidence>
<feature type="signal peptide" evidence="5">
    <location>
        <begin position="1"/>
        <end position="22"/>
    </location>
</feature>
<dbReference type="PANTHER" id="PTHR24366">
    <property type="entry name" value="IG(IMMUNOGLOBULIN) AND LRR(LEUCINE RICH REPEAT) DOMAINS"/>
    <property type="match status" value="1"/>
</dbReference>
<feature type="region of interest" description="Disordered" evidence="3">
    <location>
        <begin position="483"/>
        <end position="598"/>
    </location>
</feature>
<keyword evidence="4" id="KW-0812">Transmembrane</keyword>
<keyword evidence="7" id="KW-1185">Reference proteome</keyword>
<dbReference type="Proteomes" id="UP000007110">
    <property type="component" value="Unassembled WGS sequence"/>
</dbReference>
<dbReference type="PANTHER" id="PTHR24366:SF96">
    <property type="entry name" value="LEUCINE RICH REPEAT CONTAINING 53"/>
    <property type="match status" value="1"/>
</dbReference>
<dbReference type="InterPro" id="IPR026906">
    <property type="entry name" value="LRR_5"/>
</dbReference>
<organism evidence="6 7">
    <name type="scientific">Strongylocentrotus purpuratus</name>
    <name type="common">Purple sea urchin</name>
    <dbReference type="NCBI Taxonomy" id="7668"/>
    <lineage>
        <taxon>Eukaryota</taxon>
        <taxon>Metazoa</taxon>
        <taxon>Echinodermata</taxon>
        <taxon>Eleutherozoa</taxon>
        <taxon>Echinozoa</taxon>
        <taxon>Echinoidea</taxon>
        <taxon>Euechinoidea</taxon>
        <taxon>Echinacea</taxon>
        <taxon>Camarodonta</taxon>
        <taxon>Echinidea</taxon>
        <taxon>Strongylocentrotidae</taxon>
        <taxon>Strongylocentrotus</taxon>
    </lineage>
</organism>
<evidence type="ECO:0000256" key="3">
    <source>
        <dbReference type="SAM" id="MobiDB-lite"/>
    </source>
</evidence>
<reference evidence="7" key="1">
    <citation type="submission" date="2015-02" db="EMBL/GenBank/DDBJ databases">
        <title>Genome sequencing for Strongylocentrotus purpuratus.</title>
        <authorList>
            <person name="Murali S."/>
            <person name="Liu Y."/>
            <person name="Vee V."/>
            <person name="English A."/>
            <person name="Wang M."/>
            <person name="Skinner E."/>
            <person name="Han Y."/>
            <person name="Muzny D.M."/>
            <person name="Worley K.C."/>
            <person name="Gibbs R.A."/>
        </authorList>
    </citation>
    <scope>NUCLEOTIDE SEQUENCE</scope>
</reference>
<keyword evidence="1" id="KW-0433">Leucine-rich repeat</keyword>